<evidence type="ECO:0000313" key="1">
    <source>
        <dbReference type="Proteomes" id="UP000694865"/>
    </source>
</evidence>
<organism evidence="1 2">
    <name type="scientific">Saccoglossus kowalevskii</name>
    <name type="common">Acorn worm</name>
    <dbReference type="NCBI Taxonomy" id="10224"/>
    <lineage>
        <taxon>Eukaryota</taxon>
        <taxon>Metazoa</taxon>
        <taxon>Hemichordata</taxon>
        <taxon>Enteropneusta</taxon>
        <taxon>Harrimaniidae</taxon>
        <taxon>Saccoglossus</taxon>
    </lineage>
</organism>
<keyword evidence="1" id="KW-1185">Reference proteome</keyword>
<protein>
    <submittedName>
        <fullName evidence="2">Uncharacterized protein LOC102801172</fullName>
    </submittedName>
</protein>
<dbReference type="PANTHER" id="PTHR37397">
    <property type="entry name" value="SI:CH211-183D21.1"/>
    <property type="match status" value="1"/>
</dbReference>
<proteinExistence type="predicted"/>
<accession>A0ABM0MHP3</accession>
<feature type="non-terminal residue" evidence="2">
    <location>
        <position position="1"/>
    </location>
</feature>
<name>A0ABM0MHP3_SACKO</name>
<gene>
    <name evidence="2" type="primary">LOC102801172</name>
</gene>
<dbReference type="RefSeq" id="XP_006819534.1">
    <property type="nucleotide sequence ID" value="XM_006819471.1"/>
</dbReference>
<feature type="non-terminal residue" evidence="2">
    <location>
        <position position="124"/>
    </location>
</feature>
<evidence type="ECO:0000313" key="2">
    <source>
        <dbReference type="RefSeq" id="XP_006819534.1"/>
    </source>
</evidence>
<reference evidence="2" key="1">
    <citation type="submission" date="2025-08" db="UniProtKB">
        <authorList>
            <consortium name="RefSeq"/>
        </authorList>
    </citation>
    <scope>IDENTIFICATION</scope>
    <source>
        <tissue evidence="2">Testes</tissue>
    </source>
</reference>
<dbReference type="PANTHER" id="PTHR37397:SF1">
    <property type="entry name" value="LTD DOMAIN-CONTAINING PROTEIN"/>
    <property type="match status" value="1"/>
</dbReference>
<dbReference type="GeneID" id="102801172"/>
<sequence length="124" mass="13667">RHPSVFPDGTDVTADYLIDAMVYGIDDVMSRQLLEVLTPGQSLVNLNWQHSSEDDSIVRCYSSSPLELMAFTLGRSTPGIENSCPLPPIVINEINVDQAGTDVEEYIELYSPGRPLFPLNTLAI</sequence>
<dbReference type="Proteomes" id="UP000694865">
    <property type="component" value="Unplaced"/>
</dbReference>